<evidence type="ECO:0000256" key="5">
    <source>
        <dbReference type="ARBA" id="ARBA00022605"/>
    </source>
</evidence>
<evidence type="ECO:0000256" key="12">
    <source>
        <dbReference type="HAMAP-Rule" id="MF_00278"/>
    </source>
</evidence>
<evidence type="ECO:0000256" key="2">
    <source>
        <dbReference type="ARBA" id="ARBA00005091"/>
    </source>
</evidence>
<keyword evidence="8 12" id="KW-0368">Histidine biosynthesis</keyword>
<dbReference type="GO" id="GO:0016829">
    <property type="term" value="F:lyase activity"/>
    <property type="evidence" value="ECO:0007669"/>
    <property type="project" value="UniProtKB-KW"/>
</dbReference>
<comment type="subunit">
    <text evidence="3 12">Heterodimer of HisH and HisF.</text>
</comment>
<dbReference type="GO" id="GO:0000105">
    <property type="term" value="P:L-histidine biosynthetic process"/>
    <property type="evidence" value="ECO:0007669"/>
    <property type="project" value="UniProtKB-UniRule"/>
</dbReference>
<keyword evidence="6 12" id="KW-0378">Hydrolase</keyword>
<keyword evidence="4 12" id="KW-0963">Cytoplasm</keyword>
<evidence type="ECO:0000259" key="14">
    <source>
        <dbReference type="Pfam" id="PF00117"/>
    </source>
</evidence>
<dbReference type="RefSeq" id="WP_011971710.1">
    <property type="nucleotide sequence ID" value="NC_009633.1"/>
</dbReference>
<feature type="active site" description="Nucleophile" evidence="12 13">
    <location>
        <position position="79"/>
    </location>
</feature>
<dbReference type="OrthoDB" id="9807137at2"/>
<dbReference type="AlphaFoldDB" id="A6TKT4"/>
<keyword evidence="7 12" id="KW-0315">Glutamine amidotransferase</keyword>
<evidence type="ECO:0000256" key="9">
    <source>
        <dbReference type="ARBA" id="ARBA00023239"/>
    </source>
</evidence>
<dbReference type="GO" id="GO:0004359">
    <property type="term" value="F:glutaminase activity"/>
    <property type="evidence" value="ECO:0007669"/>
    <property type="project" value="UniProtKB-EC"/>
</dbReference>
<dbReference type="MEROPS" id="C26.965"/>
<evidence type="ECO:0000256" key="1">
    <source>
        <dbReference type="ARBA" id="ARBA00004496"/>
    </source>
</evidence>
<keyword evidence="15" id="KW-0808">Transferase</keyword>
<keyword evidence="5 12" id="KW-0028">Amino-acid biosynthesis</keyword>
<keyword evidence="9 12" id="KW-0456">Lyase</keyword>
<comment type="function">
    <text evidence="12">IGPS catalyzes the conversion of PRFAR and glutamine to IGP, AICAR and glutamate. The HisH subunit catalyzes the hydrolysis of glutamine to glutamate and ammonia as part of the synthesis of IGP and AICAR. The resulting ammonia molecule is channeled to the active site of HisF.</text>
</comment>
<dbReference type="SUPFAM" id="SSF52317">
    <property type="entry name" value="Class I glutamine amidotransferase-like"/>
    <property type="match status" value="1"/>
</dbReference>
<dbReference type="PIRSF" id="PIRSF000495">
    <property type="entry name" value="Amidotransf_hisH"/>
    <property type="match status" value="1"/>
</dbReference>
<evidence type="ECO:0000256" key="10">
    <source>
        <dbReference type="ARBA" id="ARBA00047838"/>
    </source>
</evidence>
<gene>
    <name evidence="12" type="primary">hisH</name>
    <name evidence="15" type="ordered locus">Amet_0575</name>
</gene>
<dbReference type="GO" id="GO:0005737">
    <property type="term" value="C:cytoplasm"/>
    <property type="evidence" value="ECO:0007669"/>
    <property type="project" value="UniProtKB-SubCell"/>
</dbReference>
<protein>
    <recommendedName>
        <fullName evidence="12">Imidazole glycerol phosphate synthase subunit HisH</fullName>
        <ecNumber evidence="12">4.3.2.10</ecNumber>
    </recommendedName>
    <alternativeName>
        <fullName evidence="12">IGP synthase glutaminase subunit</fullName>
        <ecNumber evidence="12">3.5.1.2</ecNumber>
    </alternativeName>
    <alternativeName>
        <fullName evidence="12">IGP synthase subunit HisH</fullName>
    </alternativeName>
    <alternativeName>
        <fullName evidence="12">ImGP synthase subunit HisH</fullName>
        <shortName evidence="12">IGPS subunit HisH</shortName>
    </alternativeName>
</protein>
<dbReference type="PANTHER" id="PTHR42701">
    <property type="entry name" value="IMIDAZOLE GLYCEROL PHOSPHATE SYNTHASE SUBUNIT HISH"/>
    <property type="match status" value="1"/>
</dbReference>
<evidence type="ECO:0000256" key="7">
    <source>
        <dbReference type="ARBA" id="ARBA00022962"/>
    </source>
</evidence>
<reference evidence="16" key="1">
    <citation type="journal article" date="2016" name="Genome Announc.">
        <title>Complete genome sequence of Alkaliphilus metalliredigens strain QYMF, an alkaliphilic and metal-reducing bacterium isolated from borax-contaminated leachate ponds.</title>
        <authorList>
            <person name="Hwang C."/>
            <person name="Copeland A."/>
            <person name="Lucas S."/>
            <person name="Lapidus A."/>
            <person name="Barry K."/>
            <person name="Detter J.C."/>
            <person name="Glavina Del Rio T."/>
            <person name="Hammon N."/>
            <person name="Israni S."/>
            <person name="Dalin E."/>
            <person name="Tice H."/>
            <person name="Pitluck S."/>
            <person name="Chertkov O."/>
            <person name="Brettin T."/>
            <person name="Bruce D."/>
            <person name="Han C."/>
            <person name="Schmutz J."/>
            <person name="Larimer F."/>
            <person name="Land M.L."/>
            <person name="Hauser L."/>
            <person name="Kyrpides N."/>
            <person name="Mikhailova N."/>
            <person name="Ye Q."/>
            <person name="Zhou J."/>
            <person name="Richardson P."/>
            <person name="Fields M.W."/>
        </authorList>
    </citation>
    <scope>NUCLEOTIDE SEQUENCE [LARGE SCALE GENOMIC DNA]</scope>
    <source>
        <strain evidence="16">QYMF</strain>
    </source>
</reference>
<dbReference type="GO" id="GO:0000107">
    <property type="term" value="F:imidazoleglycerol-phosphate synthase activity"/>
    <property type="evidence" value="ECO:0007669"/>
    <property type="project" value="UniProtKB-UniRule"/>
</dbReference>
<comment type="subcellular location">
    <subcellularLocation>
        <location evidence="1 12">Cytoplasm</location>
    </subcellularLocation>
</comment>
<dbReference type="eggNOG" id="COG0118">
    <property type="taxonomic scope" value="Bacteria"/>
</dbReference>
<comment type="catalytic activity">
    <reaction evidence="10 12">
        <text>5-[(5-phospho-1-deoxy-D-ribulos-1-ylimino)methylamino]-1-(5-phospho-beta-D-ribosyl)imidazole-4-carboxamide + L-glutamine = D-erythro-1-(imidazol-4-yl)glycerol 3-phosphate + 5-amino-1-(5-phospho-beta-D-ribosyl)imidazole-4-carboxamide + L-glutamate + H(+)</text>
        <dbReference type="Rhea" id="RHEA:24793"/>
        <dbReference type="ChEBI" id="CHEBI:15378"/>
        <dbReference type="ChEBI" id="CHEBI:29985"/>
        <dbReference type="ChEBI" id="CHEBI:58278"/>
        <dbReference type="ChEBI" id="CHEBI:58359"/>
        <dbReference type="ChEBI" id="CHEBI:58475"/>
        <dbReference type="ChEBI" id="CHEBI:58525"/>
        <dbReference type="EC" id="4.3.2.10"/>
    </reaction>
</comment>
<dbReference type="KEGG" id="amt:Amet_0575"/>
<evidence type="ECO:0000256" key="4">
    <source>
        <dbReference type="ARBA" id="ARBA00022490"/>
    </source>
</evidence>
<dbReference type="Proteomes" id="UP000001572">
    <property type="component" value="Chromosome"/>
</dbReference>
<evidence type="ECO:0000256" key="8">
    <source>
        <dbReference type="ARBA" id="ARBA00023102"/>
    </source>
</evidence>
<evidence type="ECO:0000256" key="3">
    <source>
        <dbReference type="ARBA" id="ARBA00011152"/>
    </source>
</evidence>
<dbReference type="InterPro" id="IPR029062">
    <property type="entry name" value="Class_I_gatase-like"/>
</dbReference>
<dbReference type="EC" id="3.5.1.2" evidence="12"/>
<dbReference type="EMBL" id="CP000724">
    <property type="protein sequence ID" value="ABR46802.1"/>
    <property type="molecule type" value="Genomic_DNA"/>
</dbReference>
<proteinExistence type="inferred from homology"/>
<evidence type="ECO:0000313" key="16">
    <source>
        <dbReference type="Proteomes" id="UP000001572"/>
    </source>
</evidence>
<dbReference type="PANTHER" id="PTHR42701:SF1">
    <property type="entry name" value="IMIDAZOLE GLYCEROL PHOSPHATE SYNTHASE SUBUNIT HISH"/>
    <property type="match status" value="1"/>
</dbReference>
<dbReference type="EC" id="4.3.2.10" evidence="12"/>
<dbReference type="PROSITE" id="PS51273">
    <property type="entry name" value="GATASE_TYPE_1"/>
    <property type="match status" value="1"/>
</dbReference>
<evidence type="ECO:0000256" key="11">
    <source>
        <dbReference type="ARBA" id="ARBA00049534"/>
    </source>
</evidence>
<dbReference type="CDD" id="cd01748">
    <property type="entry name" value="GATase1_IGP_Synthase"/>
    <property type="match status" value="1"/>
</dbReference>
<dbReference type="UniPathway" id="UPA00031">
    <property type="reaction ID" value="UER00010"/>
</dbReference>
<name>A6TKT4_ALKMQ</name>
<accession>A6TKT4</accession>
<dbReference type="STRING" id="293826.Amet_0575"/>
<keyword evidence="16" id="KW-1185">Reference proteome</keyword>
<comment type="catalytic activity">
    <reaction evidence="11 12">
        <text>L-glutamine + H2O = L-glutamate + NH4(+)</text>
        <dbReference type="Rhea" id="RHEA:15889"/>
        <dbReference type="ChEBI" id="CHEBI:15377"/>
        <dbReference type="ChEBI" id="CHEBI:28938"/>
        <dbReference type="ChEBI" id="CHEBI:29985"/>
        <dbReference type="ChEBI" id="CHEBI:58359"/>
        <dbReference type="EC" id="3.5.1.2"/>
    </reaction>
</comment>
<dbReference type="InterPro" id="IPR017926">
    <property type="entry name" value="GATASE"/>
</dbReference>
<dbReference type="HOGENOM" id="CLU_071837_2_2_9"/>
<dbReference type="InterPro" id="IPR010139">
    <property type="entry name" value="Imidazole-glycPsynth_HisH"/>
</dbReference>
<evidence type="ECO:0000256" key="6">
    <source>
        <dbReference type="ARBA" id="ARBA00022801"/>
    </source>
</evidence>
<dbReference type="FunFam" id="3.40.50.880:FF:000009">
    <property type="entry name" value="Imidazole glycerol phosphate synthase subunit HisH"/>
    <property type="match status" value="1"/>
</dbReference>
<evidence type="ECO:0000313" key="15">
    <source>
        <dbReference type="EMBL" id="ABR46802.1"/>
    </source>
</evidence>
<feature type="active site" evidence="12 13">
    <location>
        <position position="183"/>
    </location>
</feature>
<dbReference type="NCBIfam" id="TIGR01855">
    <property type="entry name" value="IMP_synth_hisH"/>
    <property type="match status" value="1"/>
</dbReference>
<feature type="domain" description="Glutamine amidotransferase" evidence="14">
    <location>
        <begin position="4"/>
        <end position="196"/>
    </location>
</feature>
<dbReference type="HAMAP" id="MF_00278">
    <property type="entry name" value="HisH"/>
    <property type="match status" value="1"/>
</dbReference>
<organism evidence="15 16">
    <name type="scientific">Alkaliphilus metalliredigens (strain QYMF)</name>
    <dbReference type="NCBI Taxonomy" id="293826"/>
    <lineage>
        <taxon>Bacteria</taxon>
        <taxon>Bacillati</taxon>
        <taxon>Bacillota</taxon>
        <taxon>Clostridia</taxon>
        <taxon>Peptostreptococcales</taxon>
        <taxon>Natronincolaceae</taxon>
        <taxon>Alkaliphilus</taxon>
    </lineage>
</organism>
<evidence type="ECO:0000256" key="13">
    <source>
        <dbReference type="PIRSR" id="PIRSR000495-1"/>
    </source>
</evidence>
<dbReference type="Gene3D" id="3.40.50.880">
    <property type="match status" value="1"/>
</dbReference>
<feature type="active site" evidence="12 13">
    <location>
        <position position="181"/>
    </location>
</feature>
<comment type="pathway">
    <text evidence="2 12">Amino-acid biosynthesis; L-histidine biosynthesis; L-histidine from 5-phospho-alpha-D-ribose 1-diphosphate: step 5/9.</text>
</comment>
<dbReference type="Pfam" id="PF00117">
    <property type="entry name" value="GATase"/>
    <property type="match status" value="1"/>
</dbReference>
<sequence length="202" mass="22320">MIAIIDYGMGNLRSVQKAFEKMGIQAVITAEQAVIESAQGLVIPGVGAFEDAMKNLRDKKLDQWIMEAVEKQTPLLGICLGMQVLFQWGEEGEGCQGLGLLKGDVVKLPEGEKIPHMGWNALEDLKKCQLLEGVGQGDYVYFVHSYYVRPEVDEVIKARAGYGINVPAIVQQDHILGVQFHPEKSGDVGLQILKKFGEMVYQ</sequence>